<gene>
    <name evidence="2" type="ORF">BECKLPF1236A_GA0070988_1012712</name>
    <name evidence="3" type="ORF">BECKLPF1236C_GA0070990_1011913</name>
</gene>
<evidence type="ECO:0000256" key="1">
    <source>
        <dbReference type="SAM" id="MobiDB-lite"/>
    </source>
</evidence>
<protein>
    <submittedName>
        <fullName evidence="2">Uncharacterized protein</fullName>
    </submittedName>
</protein>
<organism evidence="2">
    <name type="scientific">Candidatus Kentrum sp. LPFa</name>
    <dbReference type="NCBI Taxonomy" id="2126335"/>
    <lineage>
        <taxon>Bacteria</taxon>
        <taxon>Pseudomonadati</taxon>
        <taxon>Pseudomonadota</taxon>
        <taxon>Gammaproteobacteria</taxon>
        <taxon>Candidatus Kentrum</taxon>
    </lineage>
</organism>
<name>A0A450WES6_9GAMM</name>
<evidence type="ECO:0000313" key="2">
    <source>
        <dbReference type="EMBL" id="VFK15522.1"/>
    </source>
</evidence>
<proteinExistence type="predicted"/>
<feature type="region of interest" description="Disordered" evidence="1">
    <location>
        <begin position="53"/>
        <end position="88"/>
    </location>
</feature>
<sequence>MLFARNRSGTRHISCTLAEQIDAHRKRQQQQHPDLTLTGIYNVLEKLRRIDNRNNSAGIGGRRGHAESGQDAAASDFPATADGPSTISNKASAISYEPSATSYGPSATSGKASAMADESTEMANTVSAAASGPRAITTSGRETLTAKEKKIHEQGLVSVLRQLHDELGRAVFEAYGWGDLVDRLVGRLVDATPWLEKPDDQSEVEEELLQCLVELNHQRAAEEQRGLVRWLRPEYQNPEGTTTQEEIRPDTPTAAATGIEKAKAPWPKTLPEQVQALRAALDRYPEPATVQQLAKTFTRAQSKRVGEILDTLVSLGQAREENGRYA</sequence>
<dbReference type="AlphaFoldDB" id="A0A450WES6"/>
<dbReference type="EMBL" id="CAADFP010000119">
    <property type="protein sequence ID" value="VFK30774.1"/>
    <property type="molecule type" value="Genomic_DNA"/>
</dbReference>
<dbReference type="EMBL" id="CAADFM010000127">
    <property type="protein sequence ID" value="VFK15522.1"/>
    <property type="molecule type" value="Genomic_DNA"/>
</dbReference>
<reference evidence="2" key="1">
    <citation type="submission" date="2019-02" db="EMBL/GenBank/DDBJ databases">
        <authorList>
            <person name="Gruber-Vodicka R. H."/>
            <person name="Seah K. B. B."/>
        </authorList>
    </citation>
    <scope>NUCLEOTIDE SEQUENCE</scope>
    <source>
        <strain evidence="2">BECK_S312</strain>
        <strain evidence="3">BECK_S426</strain>
    </source>
</reference>
<accession>A0A450WES6</accession>
<evidence type="ECO:0000313" key="3">
    <source>
        <dbReference type="EMBL" id="VFK30774.1"/>
    </source>
</evidence>